<evidence type="ECO:0000313" key="2">
    <source>
        <dbReference type="EMBL" id="KAF2845135.1"/>
    </source>
</evidence>
<dbReference type="OrthoDB" id="3687409at2759"/>
<dbReference type="Proteomes" id="UP000799423">
    <property type="component" value="Unassembled WGS sequence"/>
</dbReference>
<dbReference type="AlphaFoldDB" id="A0A6A7ASQ5"/>
<sequence length="70" mass="7626">MATVASHTSSHPFLTPGQASTISSWTSSLPERSSDSQHQCQSELKTPEATVEAYRQFKLAMFSKAKAARP</sequence>
<organism evidence="2 3">
    <name type="scientific">Plenodomus tracheiphilus IPT5</name>
    <dbReference type="NCBI Taxonomy" id="1408161"/>
    <lineage>
        <taxon>Eukaryota</taxon>
        <taxon>Fungi</taxon>
        <taxon>Dikarya</taxon>
        <taxon>Ascomycota</taxon>
        <taxon>Pezizomycotina</taxon>
        <taxon>Dothideomycetes</taxon>
        <taxon>Pleosporomycetidae</taxon>
        <taxon>Pleosporales</taxon>
        <taxon>Pleosporineae</taxon>
        <taxon>Leptosphaeriaceae</taxon>
        <taxon>Plenodomus</taxon>
    </lineage>
</organism>
<accession>A0A6A7ASQ5</accession>
<feature type="compositionally biased region" description="Polar residues" evidence="1">
    <location>
        <begin position="1"/>
        <end position="44"/>
    </location>
</feature>
<name>A0A6A7ASQ5_9PLEO</name>
<evidence type="ECO:0000313" key="3">
    <source>
        <dbReference type="Proteomes" id="UP000799423"/>
    </source>
</evidence>
<protein>
    <submittedName>
        <fullName evidence="2">Uncharacterized protein</fullName>
    </submittedName>
</protein>
<gene>
    <name evidence="2" type="ORF">T440DRAFT_472875</name>
</gene>
<reference evidence="2" key="1">
    <citation type="submission" date="2020-01" db="EMBL/GenBank/DDBJ databases">
        <authorList>
            <consortium name="DOE Joint Genome Institute"/>
            <person name="Haridas S."/>
            <person name="Albert R."/>
            <person name="Binder M."/>
            <person name="Bloem J."/>
            <person name="Labutti K."/>
            <person name="Salamov A."/>
            <person name="Andreopoulos B."/>
            <person name="Baker S.E."/>
            <person name="Barry K."/>
            <person name="Bills G."/>
            <person name="Bluhm B.H."/>
            <person name="Cannon C."/>
            <person name="Castanera R."/>
            <person name="Culley D.E."/>
            <person name="Daum C."/>
            <person name="Ezra D."/>
            <person name="Gonzalez J.B."/>
            <person name="Henrissat B."/>
            <person name="Kuo A."/>
            <person name="Liang C."/>
            <person name="Lipzen A."/>
            <person name="Lutzoni F."/>
            <person name="Magnuson J."/>
            <person name="Mondo S."/>
            <person name="Nolan M."/>
            <person name="Ohm R."/>
            <person name="Pangilinan J."/>
            <person name="Park H.-J."/>
            <person name="Ramirez L."/>
            <person name="Alfaro M."/>
            <person name="Sun H."/>
            <person name="Tritt A."/>
            <person name="Yoshinaga Y."/>
            <person name="Zwiers L.-H."/>
            <person name="Turgeon B.G."/>
            <person name="Goodwin S.B."/>
            <person name="Spatafora J.W."/>
            <person name="Crous P.W."/>
            <person name="Grigoriev I.V."/>
        </authorList>
    </citation>
    <scope>NUCLEOTIDE SEQUENCE</scope>
    <source>
        <strain evidence="2">IPT5</strain>
    </source>
</reference>
<dbReference type="EMBL" id="MU006353">
    <property type="protein sequence ID" value="KAF2845135.1"/>
    <property type="molecule type" value="Genomic_DNA"/>
</dbReference>
<keyword evidence="3" id="KW-1185">Reference proteome</keyword>
<feature type="region of interest" description="Disordered" evidence="1">
    <location>
        <begin position="1"/>
        <end position="48"/>
    </location>
</feature>
<evidence type="ECO:0000256" key="1">
    <source>
        <dbReference type="SAM" id="MobiDB-lite"/>
    </source>
</evidence>
<proteinExistence type="predicted"/>